<evidence type="ECO:0000256" key="4">
    <source>
        <dbReference type="ARBA" id="ARBA00023088"/>
    </source>
</evidence>
<dbReference type="PROSITE" id="PS50847">
    <property type="entry name" value="GRAM_POS_ANCHORING"/>
    <property type="match status" value="1"/>
</dbReference>
<dbReference type="AlphaFoldDB" id="A0A4P6F3B6"/>
<dbReference type="Proteomes" id="UP000291758">
    <property type="component" value="Chromosome"/>
</dbReference>
<dbReference type="KEGG" id="xyl:ET495_11030"/>
<reference evidence="7 8" key="1">
    <citation type="submission" date="2019-01" db="EMBL/GenBank/DDBJ databases">
        <title>Genome sequencing of strain 2JSPR-7.</title>
        <authorList>
            <person name="Heo J."/>
            <person name="Kim S.-J."/>
            <person name="Kim J.-S."/>
            <person name="Hong S.-B."/>
            <person name="Kwon S.-W."/>
        </authorList>
    </citation>
    <scope>NUCLEOTIDE SEQUENCE [LARGE SCALE GENOMIC DNA]</scope>
    <source>
        <strain evidence="7 8">2JSPR-7</strain>
    </source>
</reference>
<keyword evidence="2" id="KW-0964">Secreted</keyword>
<keyword evidence="1" id="KW-0134">Cell wall</keyword>
<protein>
    <submittedName>
        <fullName evidence="7">LPXTG cell wall anchor domain-containing protein</fullName>
    </submittedName>
</protein>
<dbReference type="EMBL" id="CP035495">
    <property type="protein sequence ID" value="QAY64858.1"/>
    <property type="molecule type" value="Genomic_DNA"/>
</dbReference>
<proteinExistence type="predicted"/>
<gene>
    <name evidence="7" type="ORF">ET495_11030</name>
</gene>
<evidence type="ECO:0000259" key="6">
    <source>
        <dbReference type="PROSITE" id="PS50847"/>
    </source>
</evidence>
<sequence length="174" mass="18569">MSSLALTVLDPICDGDVPYLRYAVVPTGTPNTTVTITWLNPNGPDVVLPNLPLTGRVRWPGAEVDAQGRAVDWPGWRLEGDTWVEGDEYDWVRPSVDVKFVVNPEATTTVAYPPSSPSCSTNPPGSTPMTAQAVSHRTAALPRTGTEALRLALVAAGLLVLGTAAVVLTRRRRA</sequence>
<keyword evidence="5" id="KW-0812">Transmembrane</keyword>
<keyword evidence="8" id="KW-1185">Reference proteome</keyword>
<evidence type="ECO:0000313" key="7">
    <source>
        <dbReference type="EMBL" id="QAY64858.1"/>
    </source>
</evidence>
<feature type="domain" description="Gram-positive cocci surface proteins LPxTG" evidence="6">
    <location>
        <begin position="141"/>
        <end position="174"/>
    </location>
</feature>
<dbReference type="InterPro" id="IPR019931">
    <property type="entry name" value="LPXTG_anchor"/>
</dbReference>
<evidence type="ECO:0000256" key="2">
    <source>
        <dbReference type="ARBA" id="ARBA00022525"/>
    </source>
</evidence>
<organism evidence="7 8">
    <name type="scientific">Xylanimonas allomyrinae</name>
    <dbReference type="NCBI Taxonomy" id="2509459"/>
    <lineage>
        <taxon>Bacteria</taxon>
        <taxon>Bacillati</taxon>
        <taxon>Actinomycetota</taxon>
        <taxon>Actinomycetes</taxon>
        <taxon>Micrococcales</taxon>
        <taxon>Promicromonosporaceae</taxon>
        <taxon>Xylanimonas</taxon>
    </lineage>
</organism>
<feature type="transmembrane region" description="Helical" evidence="5">
    <location>
        <begin position="148"/>
        <end position="168"/>
    </location>
</feature>
<dbReference type="NCBIfam" id="TIGR01167">
    <property type="entry name" value="LPXTG_anchor"/>
    <property type="match status" value="1"/>
</dbReference>
<evidence type="ECO:0000313" key="8">
    <source>
        <dbReference type="Proteomes" id="UP000291758"/>
    </source>
</evidence>
<evidence type="ECO:0000256" key="5">
    <source>
        <dbReference type="SAM" id="Phobius"/>
    </source>
</evidence>
<keyword evidence="5" id="KW-1133">Transmembrane helix</keyword>
<keyword evidence="3" id="KW-0732">Signal</keyword>
<evidence type="ECO:0000256" key="1">
    <source>
        <dbReference type="ARBA" id="ARBA00022512"/>
    </source>
</evidence>
<keyword evidence="4" id="KW-0572">Peptidoglycan-anchor</keyword>
<evidence type="ECO:0000256" key="3">
    <source>
        <dbReference type="ARBA" id="ARBA00022729"/>
    </source>
</evidence>
<keyword evidence="5" id="KW-0472">Membrane</keyword>
<dbReference type="OrthoDB" id="3783029at2"/>
<accession>A0A4P6F3B6</accession>
<dbReference type="Pfam" id="PF00746">
    <property type="entry name" value="Gram_pos_anchor"/>
    <property type="match status" value="1"/>
</dbReference>
<name>A0A4P6F3B6_9MICO</name>